<evidence type="ECO:0000313" key="2">
    <source>
        <dbReference type="Proteomes" id="UP000789342"/>
    </source>
</evidence>
<comment type="caution">
    <text evidence="1">The sequence shown here is derived from an EMBL/GenBank/DDBJ whole genome shotgun (WGS) entry which is preliminary data.</text>
</comment>
<gene>
    <name evidence="1" type="ORF">AMORRO_LOCUS8045</name>
</gene>
<evidence type="ECO:0000313" key="1">
    <source>
        <dbReference type="EMBL" id="CAG8607011.1"/>
    </source>
</evidence>
<dbReference type="Proteomes" id="UP000789342">
    <property type="component" value="Unassembled WGS sequence"/>
</dbReference>
<proteinExistence type="predicted"/>
<accession>A0A9N9CNZ2</accession>
<keyword evidence="2" id="KW-1185">Reference proteome</keyword>
<name>A0A9N9CNZ2_9GLOM</name>
<reference evidence="1" key="1">
    <citation type="submission" date="2021-06" db="EMBL/GenBank/DDBJ databases">
        <authorList>
            <person name="Kallberg Y."/>
            <person name="Tangrot J."/>
            <person name="Rosling A."/>
        </authorList>
    </citation>
    <scope>NUCLEOTIDE SEQUENCE</scope>
    <source>
        <strain evidence="1">CL551</strain>
    </source>
</reference>
<dbReference type="AlphaFoldDB" id="A0A9N9CNZ2"/>
<dbReference type="Gene3D" id="3.90.1570.10">
    <property type="entry name" value="tt1808, chain A"/>
    <property type="match status" value="1"/>
</dbReference>
<dbReference type="InterPro" id="IPR012296">
    <property type="entry name" value="Nuclease_put_TT1808"/>
</dbReference>
<protein>
    <submittedName>
        <fullName evidence="1">2903_t:CDS:1</fullName>
    </submittedName>
</protein>
<organism evidence="1 2">
    <name type="scientific">Acaulospora morrowiae</name>
    <dbReference type="NCBI Taxonomy" id="94023"/>
    <lineage>
        <taxon>Eukaryota</taxon>
        <taxon>Fungi</taxon>
        <taxon>Fungi incertae sedis</taxon>
        <taxon>Mucoromycota</taxon>
        <taxon>Glomeromycotina</taxon>
        <taxon>Glomeromycetes</taxon>
        <taxon>Diversisporales</taxon>
        <taxon>Acaulosporaceae</taxon>
        <taxon>Acaulospora</taxon>
    </lineage>
</organism>
<dbReference type="OrthoDB" id="2307807at2759"/>
<sequence>MSTTQLRLRKELLNLARERLLAVQQEENMEASENMEPIVIAENVSLEAYINFCKTEQKLPVRIRLVDGKVIAYEVPLSNHGMVAGEIAFLIHSWNNQLRHVQEEDLVVSQNSYLTADVTIRPLDLPPSPADQEPNSDEGAYPTMVVESFDILFFSTNDYSNLPYNQTAFHSSRRYNALRYLCTNQNQMVPDVVKSFGTAPLHRNTIDFLLNDVGVKITGVGFTATTCNAPSIPNYQLHIPTVELFHGSPSGVPAGAINGFYLTYGNYKI</sequence>
<dbReference type="EMBL" id="CAJVPV010006571">
    <property type="protein sequence ID" value="CAG8607011.1"/>
    <property type="molecule type" value="Genomic_DNA"/>
</dbReference>